<proteinExistence type="predicted"/>
<name>A0ABX7NAF8_9BACT</name>
<accession>A0ABX7NAF8</accession>
<evidence type="ECO:0000313" key="2">
    <source>
        <dbReference type="Proteomes" id="UP000663090"/>
    </source>
</evidence>
<organism evidence="1 2">
    <name type="scientific">Myxococcus landrumensis</name>
    <dbReference type="NCBI Taxonomy" id="2813577"/>
    <lineage>
        <taxon>Bacteria</taxon>
        <taxon>Pseudomonadati</taxon>
        <taxon>Myxococcota</taxon>
        <taxon>Myxococcia</taxon>
        <taxon>Myxococcales</taxon>
        <taxon>Cystobacterineae</taxon>
        <taxon>Myxococcaceae</taxon>
        <taxon>Myxococcus</taxon>
    </lineage>
</organism>
<sequence length="88" mass="9836">MEAGVSVLPLSALDLPEVRLHYRYAHELTGGTFREHEVGASGWLQLPWLHAVHLGAEGTTRFTRLTSTQTGRSRSGSIRIEVFWGVYD</sequence>
<dbReference type="RefSeq" id="WP_206717456.1">
    <property type="nucleotide sequence ID" value="NZ_CP071091.1"/>
</dbReference>
<protein>
    <submittedName>
        <fullName evidence="1">Uncharacterized protein</fullName>
    </submittedName>
</protein>
<gene>
    <name evidence="1" type="ORF">JY572_06800</name>
</gene>
<keyword evidence="2" id="KW-1185">Reference proteome</keyword>
<dbReference type="EMBL" id="CP071091">
    <property type="protein sequence ID" value="QSQ15765.1"/>
    <property type="molecule type" value="Genomic_DNA"/>
</dbReference>
<reference evidence="1 2" key="1">
    <citation type="submission" date="2021-02" db="EMBL/GenBank/DDBJ databases">
        <title>De Novo genome assembly of isolated myxobacteria.</title>
        <authorList>
            <person name="Stevens D.C."/>
        </authorList>
    </citation>
    <scope>NUCLEOTIDE SEQUENCE [LARGE SCALE GENOMIC DNA]</scope>
    <source>
        <strain evidence="1 2">SCHIC003</strain>
    </source>
</reference>
<dbReference type="Proteomes" id="UP000663090">
    <property type="component" value="Chromosome"/>
</dbReference>
<evidence type="ECO:0000313" key="1">
    <source>
        <dbReference type="EMBL" id="QSQ15765.1"/>
    </source>
</evidence>